<feature type="domain" description="S1 motif" evidence="1">
    <location>
        <begin position="272"/>
        <end position="339"/>
    </location>
</feature>
<reference evidence="2 3" key="1">
    <citation type="journal article" date="2018" name="Proc. Natl. Acad. Sci. U.S.A.">
        <title>Draft genome sequence of Camellia sinensis var. sinensis provides insights into the evolution of the tea genome and tea quality.</title>
        <authorList>
            <person name="Wei C."/>
            <person name="Yang H."/>
            <person name="Wang S."/>
            <person name="Zhao J."/>
            <person name="Liu C."/>
            <person name="Gao L."/>
            <person name="Xia E."/>
            <person name="Lu Y."/>
            <person name="Tai Y."/>
            <person name="She G."/>
            <person name="Sun J."/>
            <person name="Cao H."/>
            <person name="Tong W."/>
            <person name="Gao Q."/>
            <person name="Li Y."/>
            <person name="Deng W."/>
            <person name="Jiang X."/>
            <person name="Wang W."/>
            <person name="Chen Q."/>
            <person name="Zhang S."/>
            <person name="Li H."/>
            <person name="Wu J."/>
            <person name="Wang P."/>
            <person name="Li P."/>
            <person name="Shi C."/>
            <person name="Zheng F."/>
            <person name="Jian J."/>
            <person name="Huang B."/>
            <person name="Shan D."/>
            <person name="Shi M."/>
            <person name="Fang C."/>
            <person name="Yue Y."/>
            <person name="Li F."/>
            <person name="Li D."/>
            <person name="Wei S."/>
            <person name="Han B."/>
            <person name="Jiang C."/>
            <person name="Yin Y."/>
            <person name="Xia T."/>
            <person name="Zhang Z."/>
            <person name="Bennetzen J.L."/>
            <person name="Zhao S."/>
            <person name="Wan X."/>
        </authorList>
    </citation>
    <scope>NUCLEOTIDE SEQUENCE [LARGE SCALE GENOMIC DNA]</scope>
    <source>
        <strain evidence="3">cv. Shuchazao</strain>
        <tissue evidence="2">Leaf</tissue>
    </source>
</reference>
<proteinExistence type="predicted"/>
<dbReference type="CDD" id="cd05695">
    <property type="entry name" value="S1_Rrp5_repeat_hs3"/>
    <property type="match status" value="1"/>
</dbReference>
<comment type="caution">
    <text evidence="2">The sequence shown here is derived from an EMBL/GenBank/DDBJ whole genome shotgun (WGS) entry which is preliminary data.</text>
</comment>
<dbReference type="GO" id="GO:0032040">
    <property type="term" value="C:small-subunit processome"/>
    <property type="evidence" value="ECO:0007669"/>
    <property type="project" value="TreeGrafter"/>
</dbReference>
<dbReference type="SUPFAM" id="SSF50249">
    <property type="entry name" value="Nucleic acid-binding proteins"/>
    <property type="match status" value="3"/>
</dbReference>
<protein>
    <recommendedName>
        <fullName evidence="1">S1 motif domain-containing protein</fullName>
    </recommendedName>
</protein>
<dbReference type="EMBL" id="SDRB02001519">
    <property type="protein sequence ID" value="THG21185.1"/>
    <property type="molecule type" value="Genomic_DNA"/>
</dbReference>
<evidence type="ECO:0000313" key="3">
    <source>
        <dbReference type="Proteomes" id="UP000306102"/>
    </source>
</evidence>
<accession>A0A4S4EX91</accession>
<dbReference type="Pfam" id="PF23459">
    <property type="entry name" value="S1_RRP5"/>
    <property type="match status" value="1"/>
</dbReference>
<dbReference type="PANTHER" id="PTHR23270:SF10">
    <property type="entry name" value="PROTEIN RRP5 HOMOLOG"/>
    <property type="match status" value="1"/>
</dbReference>
<evidence type="ECO:0000313" key="2">
    <source>
        <dbReference type="EMBL" id="THG21185.1"/>
    </source>
</evidence>
<dbReference type="Gene3D" id="2.40.50.140">
    <property type="entry name" value="Nucleic acid-binding proteins"/>
    <property type="match status" value="3"/>
</dbReference>
<dbReference type="AlphaFoldDB" id="A0A4S4EX91"/>
<evidence type="ECO:0000259" key="1">
    <source>
        <dbReference type="PROSITE" id="PS50126"/>
    </source>
</evidence>
<dbReference type="GO" id="GO:0003723">
    <property type="term" value="F:RNA binding"/>
    <property type="evidence" value="ECO:0007669"/>
    <property type="project" value="TreeGrafter"/>
</dbReference>
<dbReference type="InterPro" id="IPR003029">
    <property type="entry name" value="S1_domain"/>
</dbReference>
<dbReference type="GO" id="GO:0006364">
    <property type="term" value="P:rRNA processing"/>
    <property type="evidence" value="ECO:0007669"/>
    <property type="project" value="InterPro"/>
</dbReference>
<dbReference type="SMART" id="SM00316">
    <property type="entry name" value="S1"/>
    <property type="match status" value="4"/>
</dbReference>
<feature type="domain" description="S1 motif" evidence="1">
    <location>
        <begin position="181"/>
        <end position="255"/>
    </location>
</feature>
<dbReference type="InterPro" id="IPR057302">
    <property type="entry name" value="Rrp5_S1"/>
</dbReference>
<keyword evidence="3" id="KW-1185">Reference proteome</keyword>
<dbReference type="PROSITE" id="PS50126">
    <property type="entry name" value="S1"/>
    <property type="match status" value="3"/>
</dbReference>
<dbReference type="Proteomes" id="UP000306102">
    <property type="component" value="Unassembled WGS sequence"/>
</dbReference>
<name>A0A4S4EX91_CAMSN</name>
<dbReference type="Pfam" id="PF24685">
    <property type="entry name" value="OB_RRP5_4th"/>
    <property type="match status" value="1"/>
</dbReference>
<dbReference type="InterPro" id="IPR045209">
    <property type="entry name" value="Rrp5"/>
</dbReference>
<dbReference type="InterPro" id="IPR057301">
    <property type="entry name" value="Rrp5_OB_4th"/>
</dbReference>
<dbReference type="FunFam" id="2.40.50.140:FF:000179">
    <property type="entry name" value="rRNA biogenesis protein RRP5"/>
    <property type="match status" value="1"/>
</dbReference>
<sequence length="509" mass="56282">MTLEALVGFDLHESREIRVNIGQLLQGVVKSVDKTRKVVYLSSDPDVVSKCVTKELKGISIDLLIPGMMVNARVQSTLENGIMLSFLTYFTGTVDIFHLQKAFPTSNWKDDYNQNKKVNARILFIDPFTRAVGLTLNPHLVHNKAPPFLNPVHRKKVQLTCVRPSFSLCILLGSSLLVKTGDIFDHSKVIRVDRGFGLLLEVPTSPIPTPAYVSVSDVADKDVRKLEKNFKQGSHVRARILGFRHLEGLAMGVLKSSAFEGSVFTHSDVKPGMVVRAKVTVVDNFGAIVQFPSGVKALCPLRHMSEFEIAKPRKKFQVGAELQFRVLGCKSKRITVTHKKTLLKSKLGIVSSYADATEGLITHGWITKIENHGCFVRFYNGVQGFASRSKCRGCGRMFGCVNLPLTRNVNDQEALELASLLPLLDNFSLSPNVCDSEVTRTMTKSSVDAIQNSNWSPNFNICDGSELGLEPGDDPTSLYHVEQVVKCRVTSSVPASRRINLSFVITPAR</sequence>
<feature type="domain" description="S1 motif" evidence="1">
    <location>
        <begin position="67"/>
        <end position="137"/>
    </location>
</feature>
<dbReference type="Pfam" id="PF00575">
    <property type="entry name" value="S1"/>
    <property type="match status" value="1"/>
</dbReference>
<gene>
    <name evidence="2" type="ORF">TEA_006499</name>
</gene>
<dbReference type="STRING" id="542762.A0A4S4EX91"/>
<organism evidence="2 3">
    <name type="scientific">Camellia sinensis var. sinensis</name>
    <name type="common">China tea</name>
    <dbReference type="NCBI Taxonomy" id="542762"/>
    <lineage>
        <taxon>Eukaryota</taxon>
        <taxon>Viridiplantae</taxon>
        <taxon>Streptophyta</taxon>
        <taxon>Embryophyta</taxon>
        <taxon>Tracheophyta</taxon>
        <taxon>Spermatophyta</taxon>
        <taxon>Magnoliopsida</taxon>
        <taxon>eudicotyledons</taxon>
        <taxon>Gunneridae</taxon>
        <taxon>Pentapetalae</taxon>
        <taxon>asterids</taxon>
        <taxon>Ericales</taxon>
        <taxon>Theaceae</taxon>
        <taxon>Camellia</taxon>
    </lineage>
</organism>
<dbReference type="InterPro" id="IPR012340">
    <property type="entry name" value="NA-bd_OB-fold"/>
</dbReference>
<dbReference type="PANTHER" id="PTHR23270">
    <property type="entry name" value="PROGRAMMED CELL DEATH PROTEIN 11 PRE-RRNA PROCESSING PROTEIN RRP5"/>
    <property type="match status" value="1"/>
</dbReference>